<dbReference type="PANTHER" id="PTHR43229">
    <property type="entry name" value="NODULATION PROTEIN J"/>
    <property type="match status" value="1"/>
</dbReference>
<dbReference type="AlphaFoldDB" id="A0A109IGN8"/>
<comment type="subcellular location">
    <subcellularLocation>
        <location evidence="1">Membrane</location>
        <topology evidence="1">Multi-pass membrane protein</topology>
    </subcellularLocation>
</comment>
<dbReference type="Proteomes" id="UP000198226">
    <property type="component" value="Chromosome I"/>
</dbReference>
<dbReference type="PANTHER" id="PTHR43229:SF2">
    <property type="entry name" value="NODULATION PROTEIN J"/>
    <property type="match status" value="1"/>
</dbReference>
<keyword evidence="2" id="KW-0812">Transmembrane</keyword>
<keyword evidence="7" id="KW-1185">Reference proteome</keyword>
<evidence type="ECO:0000259" key="5">
    <source>
        <dbReference type="Pfam" id="PF01061"/>
    </source>
</evidence>
<evidence type="ECO:0000256" key="1">
    <source>
        <dbReference type="ARBA" id="ARBA00004141"/>
    </source>
</evidence>
<evidence type="ECO:0000313" key="7">
    <source>
        <dbReference type="Proteomes" id="UP000198226"/>
    </source>
</evidence>
<organism evidence="6 7">
    <name type="scientific">Micromonospora rifamycinica</name>
    <dbReference type="NCBI Taxonomy" id="291594"/>
    <lineage>
        <taxon>Bacteria</taxon>
        <taxon>Bacillati</taxon>
        <taxon>Actinomycetota</taxon>
        <taxon>Actinomycetes</taxon>
        <taxon>Micromonosporales</taxon>
        <taxon>Micromonosporaceae</taxon>
        <taxon>Micromonospora</taxon>
    </lineage>
</organism>
<feature type="domain" description="ABC-2 type transporter transmembrane" evidence="5">
    <location>
        <begin position="3"/>
        <end position="200"/>
    </location>
</feature>
<dbReference type="GO" id="GO:0140359">
    <property type="term" value="F:ABC-type transporter activity"/>
    <property type="evidence" value="ECO:0007669"/>
    <property type="project" value="InterPro"/>
</dbReference>
<keyword evidence="3" id="KW-1133">Transmembrane helix</keyword>
<sequence>MRAYLSFELRRLVRDLRLTLFTVLGPVVTYLIFSGLPATGDRLEGLTATVALMVGLAGYGAMAGVLSVGSAVAQERAVRWLHHLRVTPLPPRRVVTVKALVSTLSAVPALVAVGVAGRFQHHVELSAGRWVALLVLMWAGTVPFALLGLAIGYGLTPQLAQPANFLAFLGLSVLGGLLVPVAYFPDALRHLAHALPTYRFAELGWRAAGGLAPSPSGLAVLAGWTVAFAVLAAAAYHRSTARR</sequence>
<dbReference type="InterPro" id="IPR051784">
    <property type="entry name" value="Nod_factor_ABC_transporter"/>
</dbReference>
<dbReference type="OrthoDB" id="63188at2"/>
<accession>A0A109IGN8</accession>
<dbReference type="GO" id="GO:0016020">
    <property type="term" value="C:membrane"/>
    <property type="evidence" value="ECO:0007669"/>
    <property type="project" value="UniProtKB-SubCell"/>
</dbReference>
<evidence type="ECO:0000256" key="3">
    <source>
        <dbReference type="ARBA" id="ARBA00022989"/>
    </source>
</evidence>
<dbReference type="InterPro" id="IPR013525">
    <property type="entry name" value="ABC2_TM"/>
</dbReference>
<reference evidence="7" key="1">
    <citation type="submission" date="2016-06" db="EMBL/GenBank/DDBJ databases">
        <authorList>
            <person name="Varghese N."/>
            <person name="Submissions Spin"/>
        </authorList>
    </citation>
    <scope>NUCLEOTIDE SEQUENCE [LARGE SCALE GENOMIC DNA]</scope>
    <source>
        <strain evidence="7">DSM 44983</strain>
    </source>
</reference>
<gene>
    <name evidence="6" type="ORF">GA0070623_0618</name>
</gene>
<evidence type="ECO:0000256" key="2">
    <source>
        <dbReference type="ARBA" id="ARBA00022692"/>
    </source>
</evidence>
<name>A0A109IGN8_9ACTN</name>
<dbReference type="EMBL" id="LT607752">
    <property type="protein sequence ID" value="SCG40026.1"/>
    <property type="molecule type" value="Genomic_DNA"/>
</dbReference>
<protein>
    <submittedName>
        <fullName evidence="6">ABC-2 type transport system permease protein</fullName>
    </submittedName>
</protein>
<evidence type="ECO:0000256" key="4">
    <source>
        <dbReference type="ARBA" id="ARBA00023136"/>
    </source>
</evidence>
<evidence type="ECO:0000313" key="6">
    <source>
        <dbReference type="EMBL" id="SCG40026.1"/>
    </source>
</evidence>
<proteinExistence type="predicted"/>
<keyword evidence="4" id="KW-0472">Membrane</keyword>
<dbReference type="RefSeq" id="WP_067313682.1">
    <property type="nucleotide sequence ID" value="NZ_LRMV01000167.1"/>
</dbReference>
<dbReference type="Pfam" id="PF01061">
    <property type="entry name" value="ABC2_membrane"/>
    <property type="match status" value="1"/>
</dbReference>